<keyword evidence="19" id="KW-1185">Reference proteome</keyword>
<evidence type="ECO:0000256" key="9">
    <source>
        <dbReference type="ARBA" id="ARBA00022984"/>
    </source>
</evidence>
<dbReference type="PROSITE" id="PS00843">
    <property type="entry name" value="DALA_DALA_LIGASE_1"/>
    <property type="match status" value="1"/>
</dbReference>
<feature type="binding site" evidence="15">
    <location>
        <position position="311"/>
    </location>
    <ligand>
        <name>Mg(2+)</name>
        <dbReference type="ChEBI" id="CHEBI:18420"/>
        <label>2</label>
    </ligand>
</feature>
<dbReference type="AlphaFoldDB" id="A0A099WKA9"/>
<reference evidence="18 19" key="1">
    <citation type="submission" date="2014-05" db="EMBL/GenBank/DDBJ databases">
        <title>Novel Listeriaceae from food processing environments.</title>
        <authorList>
            <person name="den Bakker H.C."/>
        </authorList>
    </citation>
    <scope>NUCLEOTIDE SEQUENCE [LARGE SCALE GENOMIC DNA]</scope>
    <source>
        <strain evidence="18 19">FSL A5-0281</strain>
    </source>
</reference>
<dbReference type="SUPFAM" id="SSF52440">
    <property type="entry name" value="PreATP-grasp domain"/>
    <property type="match status" value="1"/>
</dbReference>
<feature type="binding site" evidence="14">
    <location>
        <begin position="188"/>
        <end position="189"/>
    </location>
    <ligand>
        <name>ATP</name>
        <dbReference type="ChEBI" id="CHEBI:30616"/>
    </ligand>
</feature>
<feature type="active site" evidence="13">
    <location>
        <position position="15"/>
    </location>
</feature>
<dbReference type="InterPro" id="IPR011095">
    <property type="entry name" value="Dala_Dala_lig_C"/>
</dbReference>
<proteinExistence type="inferred from homology"/>
<keyword evidence="10 15" id="KW-0464">Manganese</keyword>
<dbReference type="PROSITE" id="PS50975">
    <property type="entry name" value="ATP_GRASP"/>
    <property type="match status" value="1"/>
</dbReference>
<evidence type="ECO:0000256" key="6">
    <source>
        <dbReference type="ARBA" id="ARBA00022840"/>
    </source>
</evidence>
<keyword evidence="11 12" id="KW-0961">Cell wall biogenesis/degradation</keyword>
<dbReference type="GO" id="GO:0008716">
    <property type="term" value="F:D-alanine-D-alanine ligase activity"/>
    <property type="evidence" value="ECO:0007669"/>
    <property type="project" value="UniProtKB-UniRule"/>
</dbReference>
<dbReference type="InterPro" id="IPR016185">
    <property type="entry name" value="PreATP-grasp_dom_sf"/>
</dbReference>
<dbReference type="GO" id="GO:0009252">
    <property type="term" value="P:peptidoglycan biosynthetic process"/>
    <property type="evidence" value="ECO:0007669"/>
    <property type="project" value="UniProtKB-UniRule"/>
</dbReference>
<evidence type="ECO:0000256" key="1">
    <source>
        <dbReference type="ARBA" id="ARBA00001936"/>
    </source>
</evidence>
<dbReference type="GO" id="GO:0008360">
    <property type="term" value="P:regulation of cell shape"/>
    <property type="evidence" value="ECO:0007669"/>
    <property type="project" value="UniProtKB-KW"/>
</dbReference>
<dbReference type="Pfam" id="PF01820">
    <property type="entry name" value="Dala_Dala_lig_N"/>
    <property type="match status" value="1"/>
</dbReference>
<dbReference type="Gene3D" id="3.40.50.20">
    <property type="match status" value="1"/>
</dbReference>
<dbReference type="PROSITE" id="PS00844">
    <property type="entry name" value="DALA_DALA_LIGASE_2"/>
    <property type="match status" value="1"/>
</dbReference>
<comment type="caution">
    <text evidence="18">The sequence shown here is derived from an EMBL/GenBank/DDBJ whole genome shotgun (WGS) entry which is preliminary data.</text>
</comment>
<evidence type="ECO:0000256" key="15">
    <source>
        <dbReference type="PIRSR" id="PIRSR039102-3"/>
    </source>
</evidence>
<dbReference type="EC" id="6.3.2.4" evidence="12"/>
<feature type="binding site" evidence="14">
    <location>
        <begin position="310"/>
        <end position="311"/>
    </location>
    <ligand>
        <name>ATP</name>
        <dbReference type="ChEBI" id="CHEBI:30616"/>
    </ligand>
</feature>
<organism evidence="18 19">
    <name type="scientific">Listeria booriae</name>
    <dbReference type="NCBI Taxonomy" id="1552123"/>
    <lineage>
        <taxon>Bacteria</taxon>
        <taxon>Bacillati</taxon>
        <taxon>Bacillota</taxon>
        <taxon>Bacilli</taxon>
        <taxon>Bacillales</taxon>
        <taxon>Listeriaceae</taxon>
        <taxon>Listeria</taxon>
    </lineage>
</organism>
<keyword evidence="8 12" id="KW-0133">Cell shape</keyword>
<dbReference type="InterPro" id="IPR000291">
    <property type="entry name" value="D-Ala_lig_Van_CS"/>
</dbReference>
<dbReference type="HAMAP" id="MF_00047">
    <property type="entry name" value="Dala_Dala_lig"/>
    <property type="match status" value="1"/>
</dbReference>
<evidence type="ECO:0000256" key="11">
    <source>
        <dbReference type="ARBA" id="ARBA00023316"/>
    </source>
</evidence>
<dbReference type="InterPro" id="IPR013815">
    <property type="entry name" value="ATP_grasp_subdomain_1"/>
</dbReference>
<dbReference type="Pfam" id="PF07478">
    <property type="entry name" value="Dala_Dala_lig_C"/>
    <property type="match status" value="1"/>
</dbReference>
<comment type="similarity">
    <text evidence="2 12">Belongs to the D-alanine--D-alanine ligase family.</text>
</comment>
<feature type="active site" evidence="13">
    <location>
        <position position="322"/>
    </location>
</feature>
<evidence type="ECO:0000256" key="7">
    <source>
        <dbReference type="ARBA" id="ARBA00022842"/>
    </source>
</evidence>
<evidence type="ECO:0000256" key="12">
    <source>
        <dbReference type="HAMAP-Rule" id="MF_00047"/>
    </source>
</evidence>
<feature type="active site" evidence="13">
    <location>
        <position position="188"/>
    </location>
</feature>
<evidence type="ECO:0000313" key="18">
    <source>
        <dbReference type="EMBL" id="KGL44585.1"/>
    </source>
</evidence>
<dbReference type="GO" id="GO:0071555">
    <property type="term" value="P:cell wall organization"/>
    <property type="evidence" value="ECO:0007669"/>
    <property type="project" value="UniProtKB-KW"/>
</dbReference>
<dbReference type="InterPro" id="IPR011127">
    <property type="entry name" value="Dala_Dala_lig_N"/>
</dbReference>
<comment type="subcellular location">
    <subcellularLocation>
        <location evidence="12">Cytoplasm</location>
    </subcellularLocation>
</comment>
<comment type="cofactor">
    <cofactor evidence="15">
        <name>Mg(2+)</name>
        <dbReference type="ChEBI" id="CHEBI:18420"/>
    </cofactor>
    <cofactor evidence="15">
        <name>Mn(2+)</name>
        <dbReference type="ChEBI" id="CHEBI:29035"/>
    </cofactor>
    <text evidence="15">Binds 2 magnesium or manganese ions per subunit.</text>
</comment>
<evidence type="ECO:0000256" key="14">
    <source>
        <dbReference type="PIRSR" id="PIRSR039102-2"/>
    </source>
</evidence>
<feature type="binding site" evidence="14">
    <location>
        <position position="138"/>
    </location>
    <ligand>
        <name>ATP</name>
        <dbReference type="ChEBI" id="CHEBI:30616"/>
    </ligand>
</feature>
<evidence type="ECO:0000256" key="8">
    <source>
        <dbReference type="ARBA" id="ARBA00022960"/>
    </source>
</evidence>
<evidence type="ECO:0000256" key="13">
    <source>
        <dbReference type="PIRSR" id="PIRSR039102-1"/>
    </source>
</evidence>
<feature type="domain" description="ATP-grasp" evidence="17">
    <location>
        <begin position="142"/>
        <end position="344"/>
    </location>
</feature>
<evidence type="ECO:0000256" key="4">
    <source>
        <dbReference type="ARBA" id="ARBA00022723"/>
    </source>
</evidence>
<dbReference type="PANTHER" id="PTHR23132">
    <property type="entry name" value="D-ALANINE--D-ALANINE LIGASE"/>
    <property type="match status" value="1"/>
</dbReference>
<keyword evidence="6 16" id="KW-0067">ATP-binding</keyword>
<keyword evidence="4 15" id="KW-0479">Metal-binding</keyword>
<accession>A0A099WKA9</accession>
<dbReference type="Gene3D" id="3.30.470.20">
    <property type="entry name" value="ATP-grasp fold, B domain"/>
    <property type="match status" value="1"/>
</dbReference>
<dbReference type="InterPro" id="IPR011761">
    <property type="entry name" value="ATP-grasp"/>
</dbReference>
<dbReference type="PANTHER" id="PTHR23132:SF25">
    <property type="entry name" value="D-ALANINE--D-ALANINE LIGASE A"/>
    <property type="match status" value="1"/>
</dbReference>
<evidence type="ECO:0000256" key="2">
    <source>
        <dbReference type="ARBA" id="ARBA00010871"/>
    </source>
</evidence>
<dbReference type="SUPFAM" id="SSF56059">
    <property type="entry name" value="Glutathione synthetase ATP-binding domain-like"/>
    <property type="match status" value="1"/>
</dbReference>
<comment type="cofactor">
    <cofactor evidence="1">
        <name>Mn(2+)</name>
        <dbReference type="ChEBI" id="CHEBI:29035"/>
    </cofactor>
</comment>
<dbReference type="GO" id="GO:0005524">
    <property type="term" value="F:ATP binding"/>
    <property type="evidence" value="ECO:0007669"/>
    <property type="project" value="UniProtKB-UniRule"/>
</dbReference>
<evidence type="ECO:0000256" key="3">
    <source>
        <dbReference type="ARBA" id="ARBA00022598"/>
    </source>
</evidence>
<keyword evidence="7 15" id="KW-0460">Magnesium</keyword>
<dbReference type="Proteomes" id="UP000029844">
    <property type="component" value="Unassembled WGS sequence"/>
</dbReference>
<feature type="binding site" evidence="14">
    <location>
        <begin position="218"/>
        <end position="225"/>
    </location>
    <ligand>
        <name>ATP</name>
        <dbReference type="ChEBI" id="CHEBI:30616"/>
    </ligand>
</feature>
<feature type="binding site" evidence="15">
    <location>
        <position position="313"/>
    </location>
    <ligand>
        <name>Mg(2+)</name>
        <dbReference type="ChEBI" id="CHEBI:18420"/>
        <label>2</label>
    </ligand>
</feature>
<feature type="binding site" evidence="14">
    <location>
        <begin position="180"/>
        <end position="182"/>
    </location>
    <ligand>
        <name>ATP</name>
        <dbReference type="ChEBI" id="CHEBI:30616"/>
    </ligand>
</feature>
<comment type="pathway">
    <text evidence="12">Cell wall biogenesis; peptidoglycan biosynthesis.</text>
</comment>
<dbReference type="GO" id="GO:0005829">
    <property type="term" value="C:cytosol"/>
    <property type="evidence" value="ECO:0007669"/>
    <property type="project" value="TreeGrafter"/>
</dbReference>
<dbReference type="GO" id="GO:0046872">
    <property type="term" value="F:metal ion binding"/>
    <property type="evidence" value="ECO:0007669"/>
    <property type="project" value="UniProtKB-KW"/>
</dbReference>
<protein>
    <recommendedName>
        <fullName evidence="12">D-alanine--D-alanine ligase</fullName>
        <ecNumber evidence="12">6.3.2.4</ecNumber>
    </recommendedName>
    <alternativeName>
        <fullName evidence="12">D-Ala-D-Ala ligase</fullName>
    </alternativeName>
    <alternativeName>
        <fullName evidence="12">D-alanylalanine synthetase</fullName>
    </alternativeName>
</protein>
<keyword evidence="3 12" id="KW-0436">Ligase</keyword>
<comment type="catalytic activity">
    <reaction evidence="12">
        <text>2 D-alanine + ATP = D-alanyl-D-alanine + ADP + phosphate + H(+)</text>
        <dbReference type="Rhea" id="RHEA:11224"/>
        <dbReference type="ChEBI" id="CHEBI:15378"/>
        <dbReference type="ChEBI" id="CHEBI:30616"/>
        <dbReference type="ChEBI" id="CHEBI:43474"/>
        <dbReference type="ChEBI" id="CHEBI:57416"/>
        <dbReference type="ChEBI" id="CHEBI:57822"/>
        <dbReference type="ChEBI" id="CHEBI:456216"/>
        <dbReference type="EC" id="6.3.2.4"/>
    </reaction>
</comment>
<name>A0A099WKA9_9LIST</name>
<feature type="binding site" evidence="15">
    <location>
        <position position="311"/>
    </location>
    <ligand>
        <name>Mg(2+)</name>
        <dbReference type="ChEBI" id="CHEBI:18420"/>
        <label>1</label>
    </ligand>
</feature>
<evidence type="ECO:0000313" key="19">
    <source>
        <dbReference type="Proteomes" id="UP000029844"/>
    </source>
</evidence>
<dbReference type="Gene3D" id="3.30.1490.20">
    <property type="entry name" value="ATP-grasp fold, A domain"/>
    <property type="match status" value="1"/>
</dbReference>
<keyword evidence="9 12" id="KW-0573">Peptidoglycan synthesis</keyword>
<dbReference type="RefSeq" id="WP_052167463.1">
    <property type="nucleotide sequence ID" value="NZ_CBCSHQ010000008.1"/>
</dbReference>
<evidence type="ECO:0000256" key="10">
    <source>
        <dbReference type="ARBA" id="ARBA00023211"/>
    </source>
</evidence>
<dbReference type="OrthoDB" id="9813261at2"/>
<feature type="binding site" evidence="15">
    <location>
        <position position="298"/>
    </location>
    <ligand>
        <name>Mg(2+)</name>
        <dbReference type="ChEBI" id="CHEBI:18420"/>
        <label>1</label>
    </ligand>
</feature>
<dbReference type="UniPathway" id="UPA00219"/>
<keyword evidence="12" id="KW-0963">Cytoplasm</keyword>
<comment type="function">
    <text evidence="12">Cell wall formation.</text>
</comment>
<dbReference type="PIRSF" id="PIRSF039102">
    <property type="entry name" value="Ddl/VanB"/>
    <property type="match status" value="1"/>
</dbReference>
<sequence>MKKQIAVFFGGESPEYEVSLQSATAVIRAVDTTKNDVILIGITQKGKWYLYEGPVEAISDNKWEQHSSCTIVSPIMDKSESGVYVHRAISIETCKIDVAIPVLHGQNGEDGTIQGVLDLAGINYVGCGVFTSALCSDKVQVQKLVQNLGIQVAPSIHFDREQIPHIRIQDFIAQHDFPLFIKPVRAGSSIGISMVANKDAIMPAIKHAAQFDTEITIEKAIQGSEVGCGIIGNSKPIVGGVDEIELNSDFFNFTEKYELLSAQIHMPARIPLKTKRYIQKAARAIYMAIHCEGLSRIDFFLQEDGQLIFNEVNTMPGFTEHSRFPTLMKEAGYCYETLIQTLIELAAEKRNGVIEHEATKG</sequence>
<dbReference type="GeneID" id="58716042"/>
<evidence type="ECO:0000256" key="16">
    <source>
        <dbReference type="PROSITE-ProRule" id="PRU00409"/>
    </source>
</evidence>
<dbReference type="STRING" id="1552123.EP57_01090"/>
<keyword evidence="5 14" id="KW-0547">Nucleotide-binding</keyword>
<evidence type="ECO:0000259" key="17">
    <source>
        <dbReference type="PROSITE" id="PS50975"/>
    </source>
</evidence>
<dbReference type="InterPro" id="IPR005905">
    <property type="entry name" value="D_ala_D_ala"/>
</dbReference>
<dbReference type="NCBIfam" id="NF002528">
    <property type="entry name" value="PRK01966.1-4"/>
    <property type="match status" value="1"/>
</dbReference>
<dbReference type="eggNOG" id="COG1181">
    <property type="taxonomic scope" value="Bacteria"/>
</dbReference>
<gene>
    <name evidence="12" type="primary">ddl</name>
    <name evidence="18" type="ORF">EP57_01090</name>
</gene>
<evidence type="ECO:0000256" key="5">
    <source>
        <dbReference type="ARBA" id="ARBA00022741"/>
    </source>
</evidence>
<dbReference type="EMBL" id="JNFA01000002">
    <property type="protein sequence ID" value="KGL44585.1"/>
    <property type="molecule type" value="Genomic_DNA"/>
</dbReference>
<dbReference type="NCBIfam" id="TIGR01205">
    <property type="entry name" value="D_ala_D_alaTIGR"/>
    <property type="match status" value="1"/>
</dbReference>